<proteinExistence type="predicted"/>
<dbReference type="InterPro" id="IPR040256">
    <property type="entry name" value="At4g02000-like"/>
</dbReference>
<dbReference type="PANTHER" id="PTHR31286">
    <property type="entry name" value="GLYCINE-RICH CELL WALL STRUCTURAL PROTEIN 1.8-LIKE"/>
    <property type="match status" value="1"/>
</dbReference>
<evidence type="ECO:0000313" key="5">
    <source>
        <dbReference type="Proteomes" id="UP001318860"/>
    </source>
</evidence>
<dbReference type="Pfam" id="PF14392">
    <property type="entry name" value="zf-CCHC_4"/>
    <property type="match status" value="1"/>
</dbReference>
<dbReference type="Pfam" id="PF14111">
    <property type="entry name" value="DUF4283"/>
    <property type="match status" value="1"/>
</dbReference>
<organism evidence="4 5">
    <name type="scientific">Rehmannia glutinosa</name>
    <name type="common">Chinese foxglove</name>
    <dbReference type="NCBI Taxonomy" id="99300"/>
    <lineage>
        <taxon>Eukaryota</taxon>
        <taxon>Viridiplantae</taxon>
        <taxon>Streptophyta</taxon>
        <taxon>Embryophyta</taxon>
        <taxon>Tracheophyta</taxon>
        <taxon>Spermatophyta</taxon>
        <taxon>Magnoliopsida</taxon>
        <taxon>eudicotyledons</taxon>
        <taxon>Gunneridae</taxon>
        <taxon>Pentapetalae</taxon>
        <taxon>asterids</taxon>
        <taxon>lamiids</taxon>
        <taxon>Lamiales</taxon>
        <taxon>Orobanchaceae</taxon>
        <taxon>Rehmannieae</taxon>
        <taxon>Rehmannia</taxon>
    </lineage>
</organism>
<evidence type="ECO:0008006" key="6">
    <source>
        <dbReference type="Google" id="ProtNLM"/>
    </source>
</evidence>
<evidence type="ECO:0000313" key="4">
    <source>
        <dbReference type="EMBL" id="KAK6159100.1"/>
    </source>
</evidence>
<evidence type="ECO:0000256" key="1">
    <source>
        <dbReference type="SAM" id="MobiDB-lite"/>
    </source>
</evidence>
<dbReference type="Proteomes" id="UP001318860">
    <property type="component" value="Unassembled WGS sequence"/>
</dbReference>
<sequence>MQNRIASLWRLVKGIFNKELSNRTFLFQFFHKLDSKRVLEGGPWTYDNYLLILHQLVAGEIPTSIALNFVDFWVQIHDLHIGFMSVAIGTKIGNFISSFLDYNDSNNSSIWRNYMRIRVRLDVRKPLKCYKKIRRLNGDCAILNLKYERLGIFCFICGLLGDSDKFCEQAFTDKPDEVPREWGTWLRANTRQTDGGSSGDKWLRSEDGSPMGVSIISGGSHAQSS</sequence>
<dbReference type="PANTHER" id="PTHR31286:SF153">
    <property type="entry name" value="DUF4283 DOMAIN PROTEIN"/>
    <property type="match status" value="1"/>
</dbReference>
<dbReference type="InterPro" id="IPR025558">
    <property type="entry name" value="DUF4283"/>
</dbReference>
<comment type="caution">
    <text evidence="4">The sequence shown here is derived from an EMBL/GenBank/DDBJ whole genome shotgun (WGS) entry which is preliminary data.</text>
</comment>
<dbReference type="EMBL" id="JABTTQ020000004">
    <property type="protein sequence ID" value="KAK6159100.1"/>
    <property type="molecule type" value="Genomic_DNA"/>
</dbReference>
<dbReference type="InterPro" id="IPR025836">
    <property type="entry name" value="Zn_knuckle_CX2CX4HX4C"/>
</dbReference>
<accession>A0ABR0XIT2</accession>
<reference evidence="4 5" key="1">
    <citation type="journal article" date="2021" name="Comput. Struct. Biotechnol. J.">
        <title>De novo genome assembly of the potent medicinal plant Rehmannia glutinosa using nanopore technology.</title>
        <authorList>
            <person name="Ma L."/>
            <person name="Dong C."/>
            <person name="Song C."/>
            <person name="Wang X."/>
            <person name="Zheng X."/>
            <person name="Niu Y."/>
            <person name="Chen S."/>
            <person name="Feng W."/>
        </authorList>
    </citation>
    <scope>NUCLEOTIDE SEQUENCE [LARGE SCALE GENOMIC DNA]</scope>
    <source>
        <strain evidence="4">DH-2019</strain>
    </source>
</reference>
<name>A0ABR0XIT2_REHGL</name>
<feature type="domain" description="Zinc knuckle CX2CX4HX4C" evidence="3">
    <location>
        <begin position="121"/>
        <end position="168"/>
    </location>
</feature>
<evidence type="ECO:0000259" key="3">
    <source>
        <dbReference type="Pfam" id="PF14392"/>
    </source>
</evidence>
<feature type="domain" description="DUF4283" evidence="2">
    <location>
        <begin position="1"/>
        <end position="63"/>
    </location>
</feature>
<feature type="region of interest" description="Disordered" evidence="1">
    <location>
        <begin position="189"/>
        <end position="225"/>
    </location>
</feature>
<keyword evidence="5" id="KW-1185">Reference proteome</keyword>
<evidence type="ECO:0000259" key="2">
    <source>
        <dbReference type="Pfam" id="PF14111"/>
    </source>
</evidence>
<gene>
    <name evidence="4" type="ORF">DH2020_006414</name>
</gene>
<protein>
    <recommendedName>
        <fullName evidence="6">Zinc knuckle CX2CX4HX4C domain-containing protein</fullName>
    </recommendedName>
</protein>